<dbReference type="EMBL" id="CASHTH010001793">
    <property type="protein sequence ID" value="CAI8019974.1"/>
    <property type="molecule type" value="Genomic_DNA"/>
</dbReference>
<feature type="compositionally biased region" description="Polar residues" evidence="1">
    <location>
        <begin position="51"/>
        <end position="61"/>
    </location>
</feature>
<feature type="compositionally biased region" description="Basic and acidic residues" evidence="1">
    <location>
        <begin position="70"/>
        <end position="83"/>
    </location>
</feature>
<proteinExistence type="predicted"/>
<gene>
    <name evidence="2" type="ORF">GBAR_LOCUS11957</name>
</gene>
<dbReference type="AlphaFoldDB" id="A0AA35WGT2"/>
<comment type="caution">
    <text evidence="2">The sequence shown here is derived from an EMBL/GenBank/DDBJ whole genome shotgun (WGS) entry which is preliminary data.</text>
</comment>
<feature type="compositionally biased region" description="Basic and acidic residues" evidence="1">
    <location>
        <begin position="36"/>
        <end position="48"/>
    </location>
</feature>
<reference evidence="2" key="1">
    <citation type="submission" date="2023-03" db="EMBL/GenBank/DDBJ databases">
        <authorList>
            <person name="Steffen K."/>
            <person name="Cardenas P."/>
        </authorList>
    </citation>
    <scope>NUCLEOTIDE SEQUENCE</scope>
</reference>
<evidence type="ECO:0000313" key="3">
    <source>
        <dbReference type="Proteomes" id="UP001174909"/>
    </source>
</evidence>
<name>A0AA35WGT2_GEOBA</name>
<accession>A0AA35WGT2</accession>
<feature type="non-terminal residue" evidence="2">
    <location>
        <position position="83"/>
    </location>
</feature>
<evidence type="ECO:0000256" key="1">
    <source>
        <dbReference type="SAM" id="MobiDB-lite"/>
    </source>
</evidence>
<evidence type="ECO:0000313" key="2">
    <source>
        <dbReference type="EMBL" id="CAI8019974.1"/>
    </source>
</evidence>
<protein>
    <submittedName>
        <fullName evidence="2">Uncharacterized protein</fullName>
    </submittedName>
</protein>
<feature type="region of interest" description="Disordered" evidence="1">
    <location>
        <begin position="31"/>
        <end position="83"/>
    </location>
</feature>
<sequence>GRGATSPAARPCFVGTRCVSPLCGDLIRDFASNGRSTDDGWRGPDSKRCRQSTGGATTSTERVLGTGPEAESKATRSKEHPRN</sequence>
<organism evidence="2 3">
    <name type="scientific">Geodia barretti</name>
    <name type="common">Barrett's horny sponge</name>
    <dbReference type="NCBI Taxonomy" id="519541"/>
    <lineage>
        <taxon>Eukaryota</taxon>
        <taxon>Metazoa</taxon>
        <taxon>Porifera</taxon>
        <taxon>Demospongiae</taxon>
        <taxon>Heteroscleromorpha</taxon>
        <taxon>Tetractinellida</taxon>
        <taxon>Astrophorina</taxon>
        <taxon>Geodiidae</taxon>
        <taxon>Geodia</taxon>
    </lineage>
</organism>
<keyword evidence="3" id="KW-1185">Reference proteome</keyword>
<dbReference type="Proteomes" id="UP001174909">
    <property type="component" value="Unassembled WGS sequence"/>
</dbReference>
<feature type="non-terminal residue" evidence="2">
    <location>
        <position position="1"/>
    </location>
</feature>